<dbReference type="PIRSF" id="PIRSF000388">
    <property type="entry name" value="Pantoate_hydroxy_MeTrfase"/>
    <property type="match status" value="1"/>
</dbReference>
<feature type="active site" description="Proton acceptor" evidence="7 8">
    <location>
        <position position="206"/>
    </location>
</feature>
<comment type="pathway">
    <text evidence="1 7">Cofactor biosynthesis; (R)-pantothenate biosynthesis; (R)-pantoate from 3-methyl-2-oxobutanoate: step 1/2.</text>
</comment>
<evidence type="ECO:0000256" key="2">
    <source>
        <dbReference type="ARBA" id="ARBA00008676"/>
    </source>
</evidence>
<keyword evidence="7 10" id="KW-0460">Magnesium</keyword>
<feature type="binding site" evidence="7 9">
    <location>
        <begin position="69"/>
        <end position="70"/>
    </location>
    <ligand>
        <name>3-methyl-2-oxobutanoate</name>
        <dbReference type="ChEBI" id="CHEBI:11851"/>
    </ligand>
</feature>
<dbReference type="AlphaFoldDB" id="A0A8J3XX23"/>
<dbReference type="GO" id="GO:0005737">
    <property type="term" value="C:cytoplasm"/>
    <property type="evidence" value="ECO:0007669"/>
    <property type="project" value="UniProtKB-SubCell"/>
</dbReference>
<evidence type="ECO:0000256" key="6">
    <source>
        <dbReference type="ARBA" id="ARBA00056497"/>
    </source>
</evidence>
<feature type="compositionally biased region" description="Polar residues" evidence="11">
    <location>
        <begin position="1"/>
        <end position="18"/>
    </location>
</feature>
<dbReference type="PANTHER" id="PTHR20881:SF0">
    <property type="entry name" value="3-METHYL-2-OXOBUTANOATE HYDROXYMETHYLTRANSFERASE"/>
    <property type="match status" value="1"/>
</dbReference>
<evidence type="ECO:0000256" key="3">
    <source>
        <dbReference type="ARBA" id="ARBA00011424"/>
    </source>
</evidence>
<dbReference type="SUPFAM" id="SSF51621">
    <property type="entry name" value="Phosphoenolpyruvate/pyruvate domain"/>
    <property type="match status" value="1"/>
</dbReference>
<dbReference type="CDD" id="cd06557">
    <property type="entry name" value="KPHMT-like"/>
    <property type="match status" value="1"/>
</dbReference>
<feature type="binding site" evidence="7 10">
    <location>
        <position position="108"/>
    </location>
    <ligand>
        <name>Mg(2+)</name>
        <dbReference type="ChEBI" id="CHEBI:18420"/>
    </ligand>
</feature>
<feature type="binding site" evidence="7 9">
    <location>
        <position position="108"/>
    </location>
    <ligand>
        <name>3-methyl-2-oxobutanoate</name>
        <dbReference type="ChEBI" id="CHEBI:11851"/>
    </ligand>
</feature>
<evidence type="ECO:0000256" key="10">
    <source>
        <dbReference type="PIRSR" id="PIRSR000388-3"/>
    </source>
</evidence>
<dbReference type="InterPro" id="IPR003700">
    <property type="entry name" value="Pantoate_hydroxy_MeTrfase"/>
</dbReference>
<dbReference type="GO" id="GO:0015940">
    <property type="term" value="P:pantothenate biosynthetic process"/>
    <property type="evidence" value="ECO:0007669"/>
    <property type="project" value="UniProtKB-UniRule"/>
</dbReference>
<dbReference type="Pfam" id="PF02548">
    <property type="entry name" value="Pantoate_transf"/>
    <property type="match status" value="1"/>
</dbReference>
<dbReference type="PANTHER" id="PTHR20881">
    <property type="entry name" value="3-METHYL-2-OXOBUTANOATE HYDROXYMETHYLTRANSFERASE"/>
    <property type="match status" value="1"/>
</dbReference>
<comment type="subcellular location">
    <subcellularLocation>
        <location evidence="7">Cytoplasm</location>
    </subcellularLocation>
</comment>
<keyword evidence="5 7" id="KW-0808">Transferase</keyword>
<accession>A0A8J3XX23</accession>
<dbReference type="NCBIfam" id="NF001452">
    <property type="entry name" value="PRK00311.1"/>
    <property type="match status" value="1"/>
</dbReference>
<comment type="caution">
    <text evidence="12">The sequence shown here is derived from an EMBL/GenBank/DDBJ whole genome shotgun (WGS) entry which is preliminary data.</text>
</comment>
<dbReference type="InterPro" id="IPR040442">
    <property type="entry name" value="Pyrv_kinase-like_dom_sf"/>
</dbReference>
<dbReference type="HAMAP" id="MF_00156">
    <property type="entry name" value="PanB"/>
    <property type="match status" value="1"/>
</dbReference>
<protein>
    <recommendedName>
        <fullName evidence="7">3-methyl-2-oxobutanoate hydroxymethyltransferase</fullName>
        <ecNumber evidence="7">2.1.2.11</ecNumber>
    </recommendedName>
    <alternativeName>
        <fullName evidence="7">Ketopantoate hydroxymethyltransferase</fullName>
        <shortName evidence="7">KPHMT</shortName>
    </alternativeName>
</protein>
<evidence type="ECO:0000256" key="11">
    <source>
        <dbReference type="SAM" id="MobiDB-lite"/>
    </source>
</evidence>
<keyword evidence="13" id="KW-1185">Reference proteome</keyword>
<dbReference type="UniPathway" id="UPA00028">
    <property type="reaction ID" value="UER00003"/>
</dbReference>
<dbReference type="NCBIfam" id="TIGR00222">
    <property type="entry name" value="panB"/>
    <property type="match status" value="1"/>
</dbReference>
<comment type="cofactor">
    <cofactor evidence="7 10">
        <name>Mg(2+)</name>
        <dbReference type="ChEBI" id="CHEBI:18420"/>
    </cofactor>
    <text evidence="7 10">Binds 1 Mg(2+) ion per subunit.</text>
</comment>
<dbReference type="Proteomes" id="UP000605992">
    <property type="component" value="Unassembled WGS sequence"/>
</dbReference>
<keyword evidence="7" id="KW-0963">Cytoplasm</keyword>
<dbReference type="GO" id="GO:0003864">
    <property type="term" value="F:3-methyl-2-oxobutanoate hydroxymethyltransferase activity"/>
    <property type="evidence" value="ECO:0007669"/>
    <property type="project" value="UniProtKB-UniRule"/>
</dbReference>
<evidence type="ECO:0000256" key="9">
    <source>
        <dbReference type="PIRSR" id="PIRSR000388-2"/>
    </source>
</evidence>
<dbReference type="EC" id="2.1.2.11" evidence="7"/>
<evidence type="ECO:0000256" key="5">
    <source>
        <dbReference type="ARBA" id="ARBA00022679"/>
    </source>
</evidence>
<dbReference type="RefSeq" id="WP_203945560.1">
    <property type="nucleotide sequence ID" value="NZ_BOOR01000025.1"/>
</dbReference>
<proteinExistence type="inferred from homology"/>
<evidence type="ECO:0000256" key="8">
    <source>
        <dbReference type="PIRSR" id="PIRSR000388-1"/>
    </source>
</evidence>
<keyword evidence="7 10" id="KW-0479">Metal-binding</keyword>
<feature type="binding site" evidence="7 10">
    <location>
        <position position="69"/>
    </location>
    <ligand>
        <name>Mg(2+)</name>
        <dbReference type="ChEBI" id="CHEBI:18420"/>
    </ligand>
</feature>
<feature type="binding site" evidence="7 10">
    <location>
        <position position="140"/>
    </location>
    <ligand>
        <name>Mg(2+)</name>
        <dbReference type="ChEBI" id="CHEBI:18420"/>
    </ligand>
</feature>
<sequence length="288" mass="30225">MSSVSAVPNTPASGSTPTLYGGSSGRRVTVRDIAAAKARREKWPMVTAYDAMTARVFDDAGIPVMLVGDSAAMVVYGYDSTLPVTVDDLLPLTAAVVRGSSRAMVVADLPFASYQASPQQALETAARFMKEAGAHAVKLEGGQRVLPQVELLVSAGIPVMAHLGLTPQSVNVLGGYRVQGRGQSGEELMADAKALEHAGAFSVVLECVPSDLAQRVTASLSIPTIGIGAGPDTDAQVLVWQDLMGLTTRPAKFVKKYFDLAGEMDRAVRSFADEVANGVFPAPEHSYS</sequence>
<evidence type="ECO:0000256" key="4">
    <source>
        <dbReference type="ARBA" id="ARBA00022655"/>
    </source>
</evidence>
<comment type="similarity">
    <text evidence="2 7">Belongs to the PanB family.</text>
</comment>
<comment type="function">
    <text evidence="6 7">Catalyzes the reversible reaction in which hydroxymethyl group from 5,10-methylenetetrahydrofolate is transferred onto alpha-ketoisovalerate to form ketopantoate.</text>
</comment>
<dbReference type="EMBL" id="BOOR01000025">
    <property type="protein sequence ID" value="GII55371.1"/>
    <property type="molecule type" value="Genomic_DNA"/>
</dbReference>
<dbReference type="GO" id="GO:0000287">
    <property type="term" value="F:magnesium ion binding"/>
    <property type="evidence" value="ECO:0007669"/>
    <property type="project" value="TreeGrafter"/>
</dbReference>
<feature type="region of interest" description="Disordered" evidence="11">
    <location>
        <begin position="1"/>
        <end position="24"/>
    </location>
</feature>
<dbReference type="InterPro" id="IPR015813">
    <property type="entry name" value="Pyrv/PenolPyrv_kinase-like_dom"/>
</dbReference>
<comment type="subunit">
    <text evidence="3 7">Homodecamer; pentamer of dimers.</text>
</comment>
<name>A0A8J3XX23_9ACTN</name>
<organism evidence="12 13">
    <name type="scientific">Planotetraspora thailandica</name>
    <dbReference type="NCBI Taxonomy" id="487172"/>
    <lineage>
        <taxon>Bacteria</taxon>
        <taxon>Bacillati</taxon>
        <taxon>Actinomycetota</taxon>
        <taxon>Actinomycetes</taxon>
        <taxon>Streptosporangiales</taxon>
        <taxon>Streptosporangiaceae</taxon>
        <taxon>Planotetraspora</taxon>
    </lineage>
</organism>
<evidence type="ECO:0000313" key="13">
    <source>
        <dbReference type="Proteomes" id="UP000605992"/>
    </source>
</evidence>
<feature type="binding site" evidence="7 9">
    <location>
        <position position="138"/>
    </location>
    <ligand>
        <name>3-methyl-2-oxobutanoate</name>
        <dbReference type="ChEBI" id="CHEBI:11851"/>
    </ligand>
</feature>
<evidence type="ECO:0000313" key="12">
    <source>
        <dbReference type="EMBL" id="GII55371.1"/>
    </source>
</evidence>
<evidence type="ECO:0000256" key="7">
    <source>
        <dbReference type="HAMAP-Rule" id="MF_00156"/>
    </source>
</evidence>
<dbReference type="FunFam" id="3.20.20.60:FF:000003">
    <property type="entry name" value="3-methyl-2-oxobutanoate hydroxymethyltransferase"/>
    <property type="match status" value="1"/>
</dbReference>
<comment type="catalytic activity">
    <reaction evidence="7">
        <text>(6R)-5,10-methylene-5,6,7,8-tetrahydrofolate + 3-methyl-2-oxobutanoate + H2O = 2-dehydropantoate + (6S)-5,6,7,8-tetrahydrofolate</text>
        <dbReference type="Rhea" id="RHEA:11824"/>
        <dbReference type="ChEBI" id="CHEBI:11561"/>
        <dbReference type="ChEBI" id="CHEBI:11851"/>
        <dbReference type="ChEBI" id="CHEBI:15377"/>
        <dbReference type="ChEBI" id="CHEBI:15636"/>
        <dbReference type="ChEBI" id="CHEBI:57453"/>
        <dbReference type="EC" id="2.1.2.11"/>
    </reaction>
</comment>
<gene>
    <name evidence="12" type="primary">panB_2</name>
    <name evidence="7" type="synonym">panB</name>
    <name evidence="12" type="ORF">Pth03_37600</name>
</gene>
<keyword evidence="4 7" id="KW-0566">Pantothenate biosynthesis</keyword>
<reference evidence="12" key="1">
    <citation type="submission" date="2021-01" db="EMBL/GenBank/DDBJ databases">
        <title>Whole genome shotgun sequence of Planotetraspora thailandica NBRC 104271.</title>
        <authorList>
            <person name="Komaki H."/>
            <person name="Tamura T."/>
        </authorList>
    </citation>
    <scope>NUCLEOTIDE SEQUENCE</scope>
    <source>
        <strain evidence="12">NBRC 104271</strain>
    </source>
</reference>
<evidence type="ECO:0000256" key="1">
    <source>
        <dbReference type="ARBA" id="ARBA00005033"/>
    </source>
</evidence>
<dbReference type="Gene3D" id="3.20.20.60">
    <property type="entry name" value="Phosphoenolpyruvate-binding domains"/>
    <property type="match status" value="1"/>
</dbReference>